<dbReference type="GeneID" id="116306408"/>
<organism evidence="5 6">
    <name type="scientific">Actinia tenebrosa</name>
    <name type="common">Australian red waratah sea anemone</name>
    <dbReference type="NCBI Taxonomy" id="6105"/>
    <lineage>
        <taxon>Eukaryota</taxon>
        <taxon>Metazoa</taxon>
        <taxon>Cnidaria</taxon>
        <taxon>Anthozoa</taxon>
        <taxon>Hexacorallia</taxon>
        <taxon>Actiniaria</taxon>
        <taxon>Actiniidae</taxon>
        <taxon>Actinia</taxon>
    </lineage>
</organism>
<dbReference type="InParanoid" id="A0A6P8J2M2"/>
<dbReference type="InterPro" id="IPR013272">
    <property type="entry name" value="Vps72/YL1_C"/>
</dbReference>
<dbReference type="AlphaFoldDB" id="A0A6P8J2M2"/>
<dbReference type="Pfam" id="PF05764">
    <property type="entry name" value="YL1"/>
    <property type="match status" value="1"/>
</dbReference>
<protein>
    <recommendedName>
        <fullName evidence="2">Vacuolar protein sorting-associated protein 72 homolog</fullName>
    </recommendedName>
</protein>
<dbReference type="Proteomes" id="UP000515163">
    <property type="component" value="Unplaced"/>
</dbReference>
<dbReference type="RefSeq" id="XP_031572318.1">
    <property type="nucleotide sequence ID" value="XM_031716458.1"/>
</dbReference>
<evidence type="ECO:0000256" key="2">
    <source>
        <dbReference type="ARBA" id="ARBA00020000"/>
    </source>
</evidence>
<reference evidence="6" key="1">
    <citation type="submission" date="2025-08" db="UniProtKB">
        <authorList>
            <consortium name="RefSeq"/>
        </authorList>
    </citation>
    <scope>IDENTIFICATION</scope>
    <source>
        <tissue evidence="6">Tentacle</tissue>
    </source>
</reference>
<dbReference type="SMART" id="SM00993">
    <property type="entry name" value="YL1_C"/>
    <property type="match status" value="1"/>
</dbReference>
<feature type="region of interest" description="Disordered" evidence="3">
    <location>
        <begin position="1"/>
        <end position="170"/>
    </location>
</feature>
<dbReference type="Pfam" id="PF08265">
    <property type="entry name" value="YL1_C"/>
    <property type="match status" value="1"/>
</dbReference>
<feature type="compositionally biased region" description="Basic and acidic residues" evidence="3">
    <location>
        <begin position="98"/>
        <end position="107"/>
    </location>
</feature>
<name>A0A6P8J2M2_ACTTE</name>
<keyword evidence="5" id="KW-1185">Reference proteome</keyword>
<evidence type="ECO:0000256" key="3">
    <source>
        <dbReference type="SAM" id="MobiDB-lite"/>
    </source>
</evidence>
<feature type="domain" description="Vps72/YL1 C-terminal" evidence="4">
    <location>
        <begin position="282"/>
        <end position="311"/>
    </location>
</feature>
<comment type="similarity">
    <text evidence="1">Belongs to the VPS72/YL1 family.</text>
</comment>
<evidence type="ECO:0000313" key="5">
    <source>
        <dbReference type="Proteomes" id="UP000515163"/>
    </source>
</evidence>
<dbReference type="GO" id="GO:0005634">
    <property type="term" value="C:nucleus"/>
    <property type="evidence" value="ECO:0007669"/>
    <property type="project" value="TreeGrafter"/>
</dbReference>
<sequence length="336" mass="39018">MADEGTSLVKSRPQRKNAGNRMSKMIEDEQEVDDFYKTAFGGFEEESGDEEFEKDEEEDVDIVDSDFSLSETDEVIEQDEDEPKRKRKKVFIKPYRQQKPESEEPKPKQAPKPKKFGGNATPREGLRKSTRTLTVSKAEELKQRQHEEKEKRSKQKQQNFKAPPGMRRLTQEELLAEAKITEEENLASLAAYQRLEADRKKTKVVKVTNKGPLIRFCSLSMPVVEIHEPILKVDEIEKDEEDPKVSVDSSKRCSRNFLIFTDAKSFPDAYFPTKKVKYPQRKYCPVTGLPAQYRDPLTGLPYANAQAFRYIRESYVMQMEENKEKGGMENETRKRR</sequence>
<dbReference type="InterPro" id="IPR046757">
    <property type="entry name" value="YL1_N"/>
</dbReference>
<evidence type="ECO:0000259" key="4">
    <source>
        <dbReference type="SMART" id="SM00993"/>
    </source>
</evidence>
<dbReference type="KEGG" id="aten:116306408"/>
<evidence type="ECO:0000313" key="6">
    <source>
        <dbReference type="RefSeq" id="XP_031572318.1"/>
    </source>
</evidence>
<dbReference type="FunCoup" id="A0A6P8J2M2">
    <property type="interactions" value="1998"/>
</dbReference>
<feature type="compositionally biased region" description="Basic and acidic residues" evidence="3">
    <location>
        <begin position="137"/>
        <end position="151"/>
    </location>
</feature>
<evidence type="ECO:0000256" key="1">
    <source>
        <dbReference type="ARBA" id="ARBA00006832"/>
    </source>
</evidence>
<proteinExistence type="inferred from homology"/>
<gene>
    <name evidence="6" type="primary">LOC116306408</name>
</gene>
<accession>A0A6P8J2M2</accession>
<feature type="compositionally biased region" description="Acidic residues" evidence="3">
    <location>
        <begin position="43"/>
        <end position="64"/>
    </location>
</feature>
<dbReference type="OrthoDB" id="78296at2759"/>
<dbReference type="PANTHER" id="PTHR13275:SF4">
    <property type="entry name" value="VACUOLAR PROTEIN SORTING-ASSOCIATED PROTEIN 72 HOMOLOG"/>
    <property type="match status" value="1"/>
</dbReference>
<dbReference type="PANTHER" id="PTHR13275">
    <property type="entry name" value="YL-1 PROTEIN TRANSCRIPTION FACTOR-LIKE 1"/>
    <property type="match status" value="1"/>
</dbReference>
<feature type="compositionally biased region" description="Acidic residues" evidence="3">
    <location>
        <begin position="71"/>
        <end position="81"/>
    </location>
</feature>